<evidence type="ECO:0000256" key="3">
    <source>
        <dbReference type="ARBA" id="ARBA00022729"/>
    </source>
</evidence>
<evidence type="ECO:0000313" key="7">
    <source>
        <dbReference type="RefSeq" id="XP_025062389.1"/>
    </source>
</evidence>
<dbReference type="Proteomes" id="UP000189705">
    <property type="component" value="Unplaced"/>
</dbReference>
<dbReference type="Gene3D" id="2.40.50.40">
    <property type="match status" value="1"/>
</dbReference>
<feature type="signal peptide" evidence="4">
    <location>
        <begin position="1"/>
        <end position="23"/>
    </location>
</feature>
<dbReference type="InParanoid" id="A0A3Q0GRH9"/>
<keyword evidence="1" id="KW-0145">Chemotaxis</keyword>
<keyword evidence="2" id="KW-0202">Cytokine</keyword>
<dbReference type="KEGG" id="asn:112550615"/>
<gene>
    <name evidence="7" type="primary">LOC112550615</name>
</gene>
<dbReference type="GO" id="GO:0005615">
    <property type="term" value="C:extracellular space"/>
    <property type="evidence" value="ECO:0007669"/>
    <property type="project" value="UniProtKB-KW"/>
</dbReference>
<keyword evidence="6" id="KW-1185">Reference proteome</keyword>
<evidence type="ECO:0000313" key="6">
    <source>
        <dbReference type="Proteomes" id="UP000189705"/>
    </source>
</evidence>
<evidence type="ECO:0000256" key="1">
    <source>
        <dbReference type="ARBA" id="ARBA00022500"/>
    </source>
</evidence>
<dbReference type="GO" id="GO:0048245">
    <property type="term" value="P:eosinophil chemotaxis"/>
    <property type="evidence" value="ECO:0007669"/>
    <property type="project" value="TreeGrafter"/>
</dbReference>
<protein>
    <submittedName>
        <fullName evidence="7">C-C motif chemokine 4-like</fullName>
    </submittedName>
</protein>
<proteinExistence type="predicted"/>
<dbReference type="InterPro" id="IPR036048">
    <property type="entry name" value="Interleukin_8-like_sf"/>
</dbReference>
<dbReference type="GO" id="GO:0006954">
    <property type="term" value="P:inflammatory response"/>
    <property type="evidence" value="ECO:0007669"/>
    <property type="project" value="TreeGrafter"/>
</dbReference>
<dbReference type="RefSeq" id="XP_025062389.1">
    <property type="nucleotide sequence ID" value="XM_025206604.1"/>
</dbReference>
<dbReference type="GeneID" id="112550615"/>
<feature type="chain" id="PRO_5018162191" evidence="4">
    <location>
        <begin position="24"/>
        <end position="97"/>
    </location>
</feature>
<dbReference type="GO" id="GO:0030335">
    <property type="term" value="P:positive regulation of cell migration"/>
    <property type="evidence" value="ECO:0007669"/>
    <property type="project" value="TreeGrafter"/>
</dbReference>
<dbReference type="InterPro" id="IPR001811">
    <property type="entry name" value="Chemokine_IL8-like_dom"/>
</dbReference>
<reference evidence="7" key="1">
    <citation type="submission" date="2025-08" db="UniProtKB">
        <authorList>
            <consortium name="RefSeq"/>
        </authorList>
    </citation>
    <scope>IDENTIFICATION</scope>
</reference>
<sequence length="97" mass="10908">MAKATGLVFILLLMATFCLQRLAQRGPAVPDKCCFNFQTTKIKKANIVTYYPTSPECPHRAVIIQTKRGQEICVKANAPWVKKCLKWLKIKSLSIPS</sequence>
<dbReference type="GO" id="GO:0070098">
    <property type="term" value="P:chemokine-mediated signaling pathway"/>
    <property type="evidence" value="ECO:0007669"/>
    <property type="project" value="TreeGrafter"/>
</dbReference>
<accession>A0A3Q0GRH9</accession>
<evidence type="ECO:0000256" key="2">
    <source>
        <dbReference type="ARBA" id="ARBA00022514"/>
    </source>
</evidence>
<dbReference type="Pfam" id="PF00048">
    <property type="entry name" value="IL8"/>
    <property type="match status" value="1"/>
</dbReference>
<organism evidence="6 7">
    <name type="scientific">Alligator sinensis</name>
    <name type="common">Chinese alligator</name>
    <dbReference type="NCBI Taxonomy" id="38654"/>
    <lineage>
        <taxon>Eukaryota</taxon>
        <taxon>Metazoa</taxon>
        <taxon>Chordata</taxon>
        <taxon>Craniata</taxon>
        <taxon>Vertebrata</taxon>
        <taxon>Euteleostomi</taxon>
        <taxon>Archelosauria</taxon>
        <taxon>Archosauria</taxon>
        <taxon>Crocodylia</taxon>
        <taxon>Alligatoridae</taxon>
        <taxon>Alligatorinae</taxon>
        <taxon>Alligator</taxon>
    </lineage>
</organism>
<dbReference type="GO" id="GO:0061844">
    <property type="term" value="P:antimicrobial humoral immune response mediated by antimicrobial peptide"/>
    <property type="evidence" value="ECO:0007669"/>
    <property type="project" value="TreeGrafter"/>
</dbReference>
<dbReference type="SMART" id="SM00199">
    <property type="entry name" value="SCY"/>
    <property type="match status" value="1"/>
</dbReference>
<dbReference type="AlphaFoldDB" id="A0A3Q0GRH9"/>
<dbReference type="PANTHER" id="PTHR12015">
    <property type="entry name" value="SMALL INDUCIBLE CYTOKINE A"/>
    <property type="match status" value="1"/>
</dbReference>
<dbReference type="GO" id="GO:0008009">
    <property type="term" value="F:chemokine activity"/>
    <property type="evidence" value="ECO:0007669"/>
    <property type="project" value="InterPro"/>
</dbReference>
<dbReference type="CDD" id="cd00272">
    <property type="entry name" value="Chemokine_CC"/>
    <property type="match status" value="1"/>
</dbReference>
<keyword evidence="3 4" id="KW-0732">Signal</keyword>
<feature type="domain" description="Chemokine interleukin-8-like" evidence="5">
    <location>
        <begin position="30"/>
        <end position="88"/>
    </location>
</feature>
<dbReference type="GO" id="GO:0048020">
    <property type="term" value="F:CCR chemokine receptor binding"/>
    <property type="evidence" value="ECO:0007669"/>
    <property type="project" value="TreeGrafter"/>
</dbReference>
<evidence type="ECO:0000259" key="5">
    <source>
        <dbReference type="SMART" id="SM00199"/>
    </source>
</evidence>
<dbReference type="SUPFAM" id="SSF54117">
    <property type="entry name" value="Interleukin 8-like chemokines"/>
    <property type="match status" value="1"/>
</dbReference>
<name>A0A3Q0GRH9_ALLSI</name>
<dbReference type="PRINTS" id="PR00436">
    <property type="entry name" value="INTERLEUKIN8"/>
</dbReference>
<dbReference type="PANTHER" id="PTHR12015:SF103">
    <property type="entry name" value="C-C MOTIF CHEMOKINE 4-RELATED"/>
    <property type="match status" value="1"/>
</dbReference>
<evidence type="ECO:0000256" key="4">
    <source>
        <dbReference type="SAM" id="SignalP"/>
    </source>
</evidence>
<dbReference type="InterPro" id="IPR039809">
    <property type="entry name" value="Chemokine_b/g/d"/>
</dbReference>